<sequence>MSHAFISPVFSRDIPSTVAGEAVTAEDMARVTEADWSAIVESARRYCWKLDASRSRKRADGSATIARDGYGSYGHDDVSDDVAQDAVLIYARRLGAIIRSCVVASVDVATREPDRWQYRPQDGEMFLADRALIRKWAVKDAARRNGYGTPKPTSEATTPEAAEQRARYLASATYFASMADVIFASAWGDGSDFPTLRKIMDVANGADDLGRAGVFSTVAQQTYGGKYGSGRPQRRIRDAARAEARELSARCDAIRDDFAHRDRPTKCTPEPED</sequence>
<dbReference type="Proteomes" id="UP000032545">
    <property type="component" value="Unassembled WGS sequence"/>
</dbReference>
<dbReference type="PATRIC" id="fig|1502723.3.peg.5770"/>
<keyword evidence="2" id="KW-1185">Reference proteome</keyword>
<accession>A0A0D8B8G3</accession>
<gene>
    <name evidence="1" type="ORF">FF36_05361</name>
</gene>
<evidence type="ECO:0000313" key="1">
    <source>
        <dbReference type="EMBL" id="KJE20385.1"/>
    </source>
</evidence>
<name>A0A0D8B8G3_9ACTN</name>
<dbReference type="EMBL" id="JYFN01000062">
    <property type="protein sequence ID" value="KJE20385.1"/>
    <property type="molecule type" value="Genomic_DNA"/>
</dbReference>
<dbReference type="RefSeq" id="WP_044887838.1">
    <property type="nucleotide sequence ID" value="NZ_JYFN01000062.1"/>
</dbReference>
<reference evidence="2" key="1">
    <citation type="submission" date="2015-02" db="EMBL/GenBank/DDBJ databases">
        <title>Draft Genome of Frankia sp. CpI1-S.</title>
        <authorList>
            <person name="Oshone R.T."/>
            <person name="Ngom M."/>
            <person name="Ghodhbane-Gtari F."/>
            <person name="Gtari M."/>
            <person name="Morris K."/>
            <person name="Thomas K."/>
            <person name="Sen A."/>
            <person name="Tisa L.S."/>
        </authorList>
    </citation>
    <scope>NUCLEOTIDE SEQUENCE [LARGE SCALE GENOMIC DNA]</scope>
    <source>
        <strain evidence="2">CpI1-S</strain>
    </source>
</reference>
<reference evidence="1 2" key="2">
    <citation type="journal article" date="2016" name="Genome Announc.">
        <title>Permanent Draft Genome Sequences for Two Variants of Frankia sp. Strain CpI1, the First Frankia Strain Isolated from Root Nodules of Comptonia peregrina.</title>
        <authorList>
            <person name="Oshone R."/>
            <person name="Hurst S.G.IV."/>
            <person name="Abebe-Akele F."/>
            <person name="Simpson S."/>
            <person name="Morris K."/>
            <person name="Thomas W.K."/>
            <person name="Tisa L.S."/>
        </authorList>
    </citation>
    <scope>NUCLEOTIDE SEQUENCE [LARGE SCALE GENOMIC DNA]</scope>
    <source>
        <strain evidence="2">CpI1-S</strain>
    </source>
</reference>
<dbReference type="OrthoDB" id="3211355at2"/>
<organism evidence="1 2">
    <name type="scientific">Frankia torreyi</name>
    <dbReference type="NCBI Taxonomy" id="1856"/>
    <lineage>
        <taxon>Bacteria</taxon>
        <taxon>Bacillati</taxon>
        <taxon>Actinomycetota</taxon>
        <taxon>Actinomycetes</taxon>
        <taxon>Frankiales</taxon>
        <taxon>Frankiaceae</taxon>
        <taxon>Frankia</taxon>
    </lineage>
</organism>
<protein>
    <submittedName>
        <fullName evidence="1">Uncharacterized protein</fullName>
    </submittedName>
</protein>
<proteinExistence type="predicted"/>
<comment type="caution">
    <text evidence="1">The sequence shown here is derived from an EMBL/GenBank/DDBJ whole genome shotgun (WGS) entry which is preliminary data.</text>
</comment>
<evidence type="ECO:0000313" key="2">
    <source>
        <dbReference type="Proteomes" id="UP000032545"/>
    </source>
</evidence>
<dbReference type="AlphaFoldDB" id="A0A0D8B8G3"/>